<feature type="compositionally biased region" description="Polar residues" evidence="1">
    <location>
        <begin position="324"/>
        <end position="353"/>
    </location>
</feature>
<sequence>MKDSTDENDLVPDSIVYFYPTKDDFKRQKLLDCGEIVGLIQFFKHDLFACLPKEFAYKRSFVICEHFGRHSVFLVLPKDRFTFDEANVHLTHIIQLFNILYGTLNSIQSIHRENHQVQAYFKRTFTPLVEYVFNENRSIRSLFSGIDYAYVKQDDIRFLLQIKHFLSHLESNYGIHGGFFAYDKQILYSSLDTETTFLLQVILDLEQNLPIDDIHVPLNSETKLNNGVSLIRIHIRQAPSLQPMLNAVNTNNSSFLHRQHSSEPINILNTLLSNDNSTSPWTFQSNSMNCSSSIGEMFYSKSVITEESHTSSEEATDFDRDQSTHVSSSRKLISQSADSQFNGRKSLPILQQHSKPESNVKLSPLSSQESRTDDDKIRHKFERSRSSMSDNDYDNLLKNDYDRSRFMDTNVNSLVFEPIETVDGHESSCCEDDMICLPPMVLSSHFHRPRQRTLTSHSDLNDGEYNATEHQEGHASWGDVPEKNDEIERDELVLYIQRNSRMLFAGIFEKDRLDEEYLRKLWYLMLTELANFDQEIRLTSTSKETNKYSNYVKFQFNENSHRTQFERFSYKTPSADSACMAFNARTKLHIDPERRMIALSRGNNSVAINRTIPDRVTYYCPRSEQFQFSYYIFTLRTLDLMDDHALHLEERFEKQIGQYSQLNRTQNENNTIDLHNLSPGRYEICVNLLYDKSQHFYYRSPNSCLHIPWDVPEEEFEAPHSLIKISFMIGIIMLLVASAFVIHTVHQYVKSISKKPTVDNAEDNQEEEEDEDQKKSERAKFLVRENFEPKVNPFELLVRRRIQQRYNHYSPDLEDR</sequence>
<dbReference type="Proteomes" id="UP000663828">
    <property type="component" value="Unassembled WGS sequence"/>
</dbReference>
<feature type="region of interest" description="Disordered" evidence="1">
    <location>
        <begin position="756"/>
        <end position="777"/>
    </location>
</feature>
<feature type="transmembrane region" description="Helical" evidence="2">
    <location>
        <begin position="725"/>
        <end position="745"/>
    </location>
</feature>
<organism evidence="3 4">
    <name type="scientific">Adineta ricciae</name>
    <name type="common">Rotifer</name>
    <dbReference type="NCBI Taxonomy" id="249248"/>
    <lineage>
        <taxon>Eukaryota</taxon>
        <taxon>Metazoa</taxon>
        <taxon>Spiralia</taxon>
        <taxon>Gnathifera</taxon>
        <taxon>Rotifera</taxon>
        <taxon>Eurotatoria</taxon>
        <taxon>Bdelloidea</taxon>
        <taxon>Adinetida</taxon>
        <taxon>Adinetidae</taxon>
        <taxon>Adineta</taxon>
    </lineage>
</organism>
<protein>
    <submittedName>
        <fullName evidence="3">Uncharacterized protein</fullName>
    </submittedName>
</protein>
<evidence type="ECO:0000256" key="2">
    <source>
        <dbReference type="SAM" id="Phobius"/>
    </source>
</evidence>
<dbReference type="EMBL" id="CAJNOR010000117">
    <property type="protein sequence ID" value="CAF0804252.1"/>
    <property type="molecule type" value="Genomic_DNA"/>
</dbReference>
<feature type="compositionally biased region" description="Polar residues" evidence="1">
    <location>
        <begin position="360"/>
        <end position="369"/>
    </location>
</feature>
<keyword evidence="2" id="KW-1133">Transmembrane helix</keyword>
<feature type="region of interest" description="Disordered" evidence="1">
    <location>
        <begin position="305"/>
        <end position="395"/>
    </location>
</feature>
<proteinExistence type="predicted"/>
<feature type="compositionally biased region" description="Acidic residues" evidence="1">
    <location>
        <begin position="760"/>
        <end position="771"/>
    </location>
</feature>
<keyword evidence="4" id="KW-1185">Reference proteome</keyword>
<dbReference type="AlphaFoldDB" id="A0A813T6Y4"/>
<evidence type="ECO:0000313" key="4">
    <source>
        <dbReference type="Proteomes" id="UP000663828"/>
    </source>
</evidence>
<gene>
    <name evidence="3" type="ORF">XAT740_LOCUS3131</name>
</gene>
<comment type="caution">
    <text evidence="3">The sequence shown here is derived from an EMBL/GenBank/DDBJ whole genome shotgun (WGS) entry which is preliminary data.</text>
</comment>
<keyword evidence="2" id="KW-0812">Transmembrane</keyword>
<reference evidence="3" key="1">
    <citation type="submission" date="2021-02" db="EMBL/GenBank/DDBJ databases">
        <authorList>
            <person name="Nowell W R."/>
        </authorList>
    </citation>
    <scope>NUCLEOTIDE SEQUENCE</scope>
</reference>
<evidence type="ECO:0000313" key="3">
    <source>
        <dbReference type="EMBL" id="CAF0804252.1"/>
    </source>
</evidence>
<evidence type="ECO:0000256" key="1">
    <source>
        <dbReference type="SAM" id="MobiDB-lite"/>
    </source>
</evidence>
<feature type="compositionally biased region" description="Basic and acidic residues" evidence="1">
    <location>
        <begin position="305"/>
        <end position="323"/>
    </location>
</feature>
<name>A0A813T6Y4_ADIRI</name>
<accession>A0A813T6Y4</accession>
<keyword evidence="2" id="KW-0472">Membrane</keyword>